<dbReference type="InterPro" id="IPR000014">
    <property type="entry name" value="PAS"/>
</dbReference>
<feature type="coiled-coil region" evidence="2">
    <location>
        <begin position="5"/>
        <end position="39"/>
    </location>
</feature>
<sequence>MNQATSETSNELLTLQGRINELERQLAEVTAERDVFKHVVQNAPAVLSRITPEGDMIYANTACEQVIGMSSDQVRGTKILPLLYPGELWAQVEEYFRIAGSGGDVRDYEMTIRTHAGEDRTLAWNSYNRFGPDGVLVEVVSFGVDVTERLRGEADRKRLQDEVIEMQAATLAELSTPLIPISNDIIAMPLIGAIDGARADRIMETLLAGVIETRSRTAIIDITGVATVDTKVADALIRAARAVHLVGADVVLTGIRPEVAQTLVGLGTNFDGITTRANLQSAIAFAMRGERSGHADPRSSL</sequence>
<evidence type="ECO:0000256" key="1">
    <source>
        <dbReference type="ARBA" id="ARBA00022553"/>
    </source>
</evidence>
<reference evidence="5 6" key="1">
    <citation type="submission" date="2015-08" db="EMBL/GenBank/DDBJ databases">
        <authorList>
            <person name="Babu N.S."/>
            <person name="Beckwith C.J."/>
            <person name="Beseler K.G."/>
            <person name="Brison A."/>
            <person name="Carone J.V."/>
            <person name="Caskin T.P."/>
            <person name="Diamond M."/>
            <person name="Durham M.E."/>
            <person name="Foxe J.M."/>
            <person name="Go M."/>
            <person name="Henderson B.A."/>
            <person name="Jones I.B."/>
            <person name="McGettigan J.A."/>
            <person name="Micheletti S.J."/>
            <person name="Nasrallah M.E."/>
            <person name="Ortiz D."/>
            <person name="Piller C.R."/>
            <person name="Privatt S.R."/>
            <person name="Schneider S.L."/>
            <person name="Sharp S."/>
            <person name="Smith T.C."/>
            <person name="Stanton J.D."/>
            <person name="Ullery H.E."/>
            <person name="Wilson R.J."/>
            <person name="Serrano M.G."/>
            <person name="Buck G."/>
            <person name="Lee V."/>
            <person name="Wang Y."/>
            <person name="Carvalho R."/>
            <person name="Voegtly L."/>
            <person name="Shi R."/>
            <person name="Duckworth R."/>
            <person name="Johnson A."/>
            <person name="Loviza R."/>
            <person name="Walstead R."/>
            <person name="Shah Z."/>
            <person name="Kiflezghi M."/>
            <person name="Wade K."/>
            <person name="Ball S.L."/>
            <person name="Bradley K.W."/>
            <person name="Asai D.J."/>
            <person name="Bowman C.A."/>
            <person name="Russell D.A."/>
            <person name="Pope W.H."/>
            <person name="Jacobs-Sera D."/>
            <person name="Hendrix R.W."/>
            <person name="Hatfull G.F."/>
        </authorList>
    </citation>
    <scope>NUCLEOTIDE SEQUENCE [LARGE SCALE GENOMIC DNA]</scope>
    <source>
        <strain evidence="5 6">DSM 27648</strain>
    </source>
</reference>
<dbReference type="KEGG" id="llu:AKJ09_05760"/>
<dbReference type="EMBL" id="CP012333">
    <property type="protein sequence ID" value="AKU99096.1"/>
    <property type="molecule type" value="Genomic_DNA"/>
</dbReference>
<organism evidence="5 6">
    <name type="scientific">Labilithrix luteola</name>
    <dbReference type="NCBI Taxonomy" id="1391654"/>
    <lineage>
        <taxon>Bacteria</taxon>
        <taxon>Pseudomonadati</taxon>
        <taxon>Myxococcota</taxon>
        <taxon>Polyangia</taxon>
        <taxon>Polyangiales</taxon>
        <taxon>Labilitrichaceae</taxon>
        <taxon>Labilithrix</taxon>
    </lineage>
</organism>
<dbReference type="Gene3D" id="3.30.750.24">
    <property type="entry name" value="STAS domain"/>
    <property type="match status" value="1"/>
</dbReference>
<evidence type="ECO:0000313" key="5">
    <source>
        <dbReference type="EMBL" id="AKU99096.1"/>
    </source>
</evidence>
<dbReference type="Gene3D" id="3.30.450.20">
    <property type="entry name" value="PAS domain"/>
    <property type="match status" value="1"/>
</dbReference>
<dbReference type="Pfam" id="PF01740">
    <property type="entry name" value="STAS"/>
    <property type="match status" value="1"/>
</dbReference>
<dbReference type="InterPro" id="IPR051932">
    <property type="entry name" value="Bact_StressResp_Reg"/>
</dbReference>
<dbReference type="InterPro" id="IPR002645">
    <property type="entry name" value="STAS_dom"/>
</dbReference>
<dbReference type="AlphaFoldDB" id="A0A0K1Q0B9"/>
<dbReference type="PROSITE" id="PS50801">
    <property type="entry name" value="STAS"/>
    <property type="match status" value="1"/>
</dbReference>
<evidence type="ECO:0000259" key="3">
    <source>
        <dbReference type="PROSITE" id="PS50112"/>
    </source>
</evidence>
<dbReference type="InterPro" id="IPR035965">
    <property type="entry name" value="PAS-like_dom_sf"/>
</dbReference>
<keyword evidence="6" id="KW-1185">Reference proteome</keyword>
<dbReference type="PROSITE" id="PS50112">
    <property type="entry name" value="PAS"/>
    <property type="match status" value="1"/>
</dbReference>
<evidence type="ECO:0000313" key="6">
    <source>
        <dbReference type="Proteomes" id="UP000064967"/>
    </source>
</evidence>
<keyword evidence="2" id="KW-0175">Coiled coil</keyword>
<keyword evidence="1" id="KW-0597">Phosphoprotein</keyword>
<dbReference type="STRING" id="1391654.AKJ09_05760"/>
<evidence type="ECO:0000256" key="2">
    <source>
        <dbReference type="SAM" id="Coils"/>
    </source>
</evidence>
<dbReference type="SUPFAM" id="SSF52091">
    <property type="entry name" value="SpoIIaa-like"/>
    <property type="match status" value="1"/>
</dbReference>
<evidence type="ECO:0000259" key="4">
    <source>
        <dbReference type="PROSITE" id="PS50801"/>
    </source>
</evidence>
<proteinExistence type="predicted"/>
<dbReference type="Proteomes" id="UP000064967">
    <property type="component" value="Chromosome"/>
</dbReference>
<dbReference type="CDD" id="cd07041">
    <property type="entry name" value="STAS_RsbR_RsbS_like"/>
    <property type="match status" value="1"/>
</dbReference>
<dbReference type="PATRIC" id="fig|1391654.3.peg.5836"/>
<accession>A0A0K1Q0B9</accession>
<name>A0A0K1Q0B9_9BACT</name>
<dbReference type="InterPro" id="IPR036513">
    <property type="entry name" value="STAS_dom_sf"/>
</dbReference>
<dbReference type="SUPFAM" id="SSF55785">
    <property type="entry name" value="PYP-like sensor domain (PAS domain)"/>
    <property type="match status" value="1"/>
</dbReference>
<dbReference type="NCBIfam" id="TIGR00229">
    <property type="entry name" value="sensory_box"/>
    <property type="match status" value="1"/>
</dbReference>
<feature type="domain" description="PAS" evidence="3">
    <location>
        <begin position="32"/>
        <end position="85"/>
    </location>
</feature>
<dbReference type="SMART" id="SM00091">
    <property type="entry name" value="PAS"/>
    <property type="match status" value="1"/>
</dbReference>
<dbReference type="PANTHER" id="PTHR33745">
    <property type="entry name" value="RSBT ANTAGONIST PROTEIN RSBS-RELATED"/>
    <property type="match status" value="1"/>
</dbReference>
<protein>
    <submittedName>
        <fullName evidence="5">RsbR, positive regulator of sigma-B</fullName>
    </submittedName>
</protein>
<dbReference type="PANTHER" id="PTHR33745:SF3">
    <property type="entry name" value="RSBT CO-ANTAGONIST PROTEIN RSBRC"/>
    <property type="match status" value="1"/>
</dbReference>
<dbReference type="RefSeq" id="WP_146650372.1">
    <property type="nucleotide sequence ID" value="NZ_CP012333.1"/>
</dbReference>
<dbReference type="Pfam" id="PF08448">
    <property type="entry name" value="PAS_4"/>
    <property type="match status" value="1"/>
</dbReference>
<dbReference type="CDD" id="cd00130">
    <property type="entry name" value="PAS"/>
    <property type="match status" value="1"/>
</dbReference>
<feature type="domain" description="STAS" evidence="4">
    <location>
        <begin position="175"/>
        <end position="286"/>
    </location>
</feature>
<dbReference type="InterPro" id="IPR013656">
    <property type="entry name" value="PAS_4"/>
</dbReference>
<gene>
    <name evidence="5" type="ORF">AKJ09_05760</name>
</gene>
<dbReference type="OrthoDB" id="9760752at2"/>